<dbReference type="GO" id="GO:0006032">
    <property type="term" value="P:chitin catabolic process"/>
    <property type="evidence" value="ECO:0007669"/>
    <property type="project" value="UniProtKB-KW"/>
</dbReference>
<evidence type="ECO:0000259" key="16">
    <source>
        <dbReference type="PROSITE" id="PS51910"/>
    </source>
</evidence>
<accession>A0A8S8ZLW9</accession>
<evidence type="ECO:0000313" key="18">
    <source>
        <dbReference type="Proteomes" id="UP000433876"/>
    </source>
</evidence>
<dbReference type="PROSITE" id="PS51164">
    <property type="entry name" value="CBM1_2"/>
    <property type="match status" value="1"/>
</dbReference>
<comment type="caution">
    <text evidence="17">The sequence shown here is derived from an EMBL/GenBank/DDBJ whole genome shotgun (WGS) entry which is preliminary data.</text>
</comment>
<feature type="chain" id="PRO_5035851474" description="chitinase" evidence="14">
    <location>
        <begin position="23"/>
        <end position="442"/>
    </location>
</feature>
<evidence type="ECO:0000256" key="1">
    <source>
        <dbReference type="ARBA" id="ARBA00000822"/>
    </source>
</evidence>
<dbReference type="PANTHER" id="PTHR45708">
    <property type="entry name" value="ENDOCHITINASE"/>
    <property type="match status" value="1"/>
</dbReference>
<dbReference type="CDD" id="cd02877">
    <property type="entry name" value="GH18_hevamine_XipI_class_III"/>
    <property type="match status" value="1"/>
</dbReference>
<protein>
    <recommendedName>
        <fullName evidence="3">chitinase</fullName>
        <ecNumber evidence="3">3.2.1.14</ecNumber>
    </recommendedName>
</protein>
<feature type="signal peptide" evidence="14">
    <location>
        <begin position="1"/>
        <end position="22"/>
    </location>
</feature>
<dbReference type="InterPro" id="IPR017853">
    <property type="entry name" value="GH"/>
</dbReference>
<keyword evidence="8" id="KW-0146">Chitin degradation</keyword>
<keyword evidence="10 13" id="KW-0326">Glycosidase</keyword>
<comment type="similarity">
    <text evidence="12">Belongs to the glycosyl hydrolase 18 family. Chitinase class III subfamily.</text>
</comment>
<evidence type="ECO:0000256" key="9">
    <source>
        <dbReference type="ARBA" id="ARBA00023277"/>
    </source>
</evidence>
<dbReference type="InterPro" id="IPR000254">
    <property type="entry name" value="CBD"/>
</dbReference>
<reference evidence="17 18" key="1">
    <citation type="submission" date="2017-07" db="EMBL/GenBank/DDBJ databases">
        <title>Genome sequence of the Sordaria macrospora wild type strain R19027.</title>
        <authorList>
            <person name="Nowrousian M."/>
            <person name="Teichert I."/>
            <person name="Kueck U."/>
        </authorList>
    </citation>
    <scope>NUCLEOTIDE SEQUENCE [LARGE SCALE GENOMIC DNA]</scope>
    <source>
        <strain evidence="17 18">R19027</strain>
        <tissue evidence="17">Mycelium</tissue>
    </source>
</reference>
<dbReference type="InterPro" id="IPR045321">
    <property type="entry name" value="Cts1-like"/>
</dbReference>
<dbReference type="GO" id="GO:0000272">
    <property type="term" value="P:polysaccharide catabolic process"/>
    <property type="evidence" value="ECO:0007669"/>
    <property type="project" value="UniProtKB-KW"/>
</dbReference>
<dbReference type="EMBL" id="NMPR01000069">
    <property type="protein sequence ID" value="KAA8631787.1"/>
    <property type="molecule type" value="Genomic_DNA"/>
</dbReference>
<dbReference type="PANTHER" id="PTHR45708:SF49">
    <property type="entry name" value="ENDOCHITINASE"/>
    <property type="match status" value="1"/>
</dbReference>
<keyword evidence="11" id="KW-0624">Polysaccharide degradation</keyword>
<evidence type="ECO:0000256" key="4">
    <source>
        <dbReference type="ARBA" id="ARBA00022525"/>
    </source>
</evidence>
<keyword evidence="6 14" id="KW-0732">Signal</keyword>
<evidence type="ECO:0000256" key="5">
    <source>
        <dbReference type="ARBA" id="ARBA00022669"/>
    </source>
</evidence>
<evidence type="ECO:0000313" key="17">
    <source>
        <dbReference type="EMBL" id="KAA8631787.1"/>
    </source>
</evidence>
<sequence length="442" mass="46607">MYSSSMLAALFALVNSLPGATAGFSPGSNGNVAIYWGQNSGNVPGAQQRLVYYCRNTNVNTIPLAFLTVIKDGDVNFANAGDNCTTFPGGILKNRCPQIEEDIKICQSLGKSILLSIGGATYYEAGFNSPDEAINAADRIWAMFGPVSSSSDKRPFGSAVIDGFDFDFESPAGQIVPFATRLRSLMDSAAATSGRKFLLSSAPQCPFPDLANNDLLRNVAFDFVSVQFYNNYCGVHTFQFGAPNQNNFNFDTWDNWAKTVSKNPNVKILVGVPGGQSAAGIGYISGTALTNVIKYSQTFSSFGGVMMWDMTQVWRNTGFLDSVAAALGSTGGDGGGAAPPVVTTSVSTPATTASTLVVHTATTWVTVTVWVTATVNGPSATTMSTSTTTSSAKSTTVVSAPTQAAGLVNQWEQCGGKDYKGPTSCRAPYSCVKVGDWWSHCN</sequence>
<comment type="catalytic activity">
    <reaction evidence="1">
        <text>Random endo-hydrolysis of N-acetyl-beta-D-glucosaminide (1-&gt;4)-beta-linkages in chitin and chitodextrins.</text>
        <dbReference type="EC" id="3.2.1.14"/>
    </reaction>
</comment>
<keyword evidence="4" id="KW-0964">Secreted</keyword>
<dbReference type="FunFam" id="3.20.20.80:FF:000145">
    <property type="entry name" value="Class III chitinase, putative"/>
    <property type="match status" value="1"/>
</dbReference>
<dbReference type="OMA" id="CPQIGAD"/>
<gene>
    <name evidence="17" type="ORF">SMACR_01100</name>
</gene>
<dbReference type="EC" id="3.2.1.14" evidence="3"/>
<evidence type="ECO:0000256" key="12">
    <source>
        <dbReference type="ARBA" id="ARBA00025727"/>
    </source>
</evidence>
<evidence type="ECO:0000256" key="10">
    <source>
        <dbReference type="ARBA" id="ARBA00023295"/>
    </source>
</evidence>
<dbReference type="GO" id="GO:0008843">
    <property type="term" value="F:endochitinase activity"/>
    <property type="evidence" value="ECO:0007669"/>
    <property type="project" value="UniProtKB-EC"/>
</dbReference>
<comment type="subcellular location">
    <subcellularLocation>
        <location evidence="2">Secreted</location>
    </subcellularLocation>
</comment>
<evidence type="ECO:0000256" key="3">
    <source>
        <dbReference type="ARBA" id="ARBA00012729"/>
    </source>
</evidence>
<keyword evidence="5" id="KW-0147">Chitin-binding</keyword>
<dbReference type="GO" id="GO:0030248">
    <property type="term" value="F:cellulose binding"/>
    <property type="evidence" value="ECO:0007669"/>
    <property type="project" value="InterPro"/>
</dbReference>
<feature type="domain" description="CBM1" evidence="15">
    <location>
        <begin position="406"/>
        <end position="442"/>
    </location>
</feature>
<evidence type="ECO:0000256" key="13">
    <source>
        <dbReference type="RuleBase" id="RU000489"/>
    </source>
</evidence>
<dbReference type="InterPro" id="IPR001579">
    <property type="entry name" value="Glyco_hydro_18_chit_AS"/>
</dbReference>
<dbReference type="Pfam" id="PF00704">
    <property type="entry name" value="Glyco_hydro_18"/>
    <property type="match status" value="1"/>
</dbReference>
<dbReference type="AlphaFoldDB" id="A0A8S8ZLW9"/>
<dbReference type="InterPro" id="IPR035971">
    <property type="entry name" value="CBD_sf"/>
</dbReference>
<evidence type="ECO:0000256" key="6">
    <source>
        <dbReference type="ARBA" id="ARBA00022729"/>
    </source>
</evidence>
<evidence type="ECO:0000256" key="2">
    <source>
        <dbReference type="ARBA" id="ARBA00004613"/>
    </source>
</evidence>
<keyword evidence="7 13" id="KW-0378">Hydrolase</keyword>
<evidence type="ECO:0000256" key="7">
    <source>
        <dbReference type="ARBA" id="ARBA00022801"/>
    </source>
</evidence>
<dbReference type="SUPFAM" id="SSF57180">
    <property type="entry name" value="Cellulose-binding domain"/>
    <property type="match status" value="1"/>
</dbReference>
<dbReference type="Gene3D" id="3.20.20.80">
    <property type="entry name" value="Glycosidases"/>
    <property type="match status" value="1"/>
</dbReference>
<dbReference type="VEuPathDB" id="FungiDB:SMAC_01100"/>
<name>A0A8S8ZLW9_SORMA</name>
<feature type="domain" description="GH18" evidence="16">
    <location>
        <begin position="30"/>
        <end position="330"/>
    </location>
</feature>
<organism evidence="17 18">
    <name type="scientific">Sordaria macrospora</name>
    <dbReference type="NCBI Taxonomy" id="5147"/>
    <lineage>
        <taxon>Eukaryota</taxon>
        <taxon>Fungi</taxon>
        <taxon>Dikarya</taxon>
        <taxon>Ascomycota</taxon>
        <taxon>Pezizomycotina</taxon>
        <taxon>Sordariomycetes</taxon>
        <taxon>Sordariomycetidae</taxon>
        <taxon>Sordariales</taxon>
        <taxon>Sordariaceae</taxon>
        <taxon>Sordaria</taxon>
    </lineage>
</organism>
<dbReference type="Pfam" id="PF00734">
    <property type="entry name" value="CBM_1"/>
    <property type="match status" value="1"/>
</dbReference>
<evidence type="ECO:0000259" key="15">
    <source>
        <dbReference type="PROSITE" id="PS51164"/>
    </source>
</evidence>
<dbReference type="SUPFAM" id="SSF51445">
    <property type="entry name" value="(Trans)glycosidases"/>
    <property type="match status" value="1"/>
</dbReference>
<keyword evidence="9" id="KW-0119">Carbohydrate metabolism</keyword>
<dbReference type="SMART" id="SM00236">
    <property type="entry name" value="fCBD"/>
    <property type="match status" value="1"/>
</dbReference>
<dbReference type="GO" id="GO:0005576">
    <property type="term" value="C:extracellular region"/>
    <property type="evidence" value="ECO:0007669"/>
    <property type="project" value="UniProtKB-SubCell"/>
</dbReference>
<dbReference type="Proteomes" id="UP000433876">
    <property type="component" value="Unassembled WGS sequence"/>
</dbReference>
<dbReference type="PROSITE" id="PS01095">
    <property type="entry name" value="GH18_1"/>
    <property type="match status" value="1"/>
</dbReference>
<dbReference type="InterPro" id="IPR001223">
    <property type="entry name" value="Glyco_hydro18_cat"/>
</dbReference>
<evidence type="ECO:0000256" key="8">
    <source>
        <dbReference type="ARBA" id="ARBA00023024"/>
    </source>
</evidence>
<evidence type="ECO:0000256" key="11">
    <source>
        <dbReference type="ARBA" id="ARBA00023326"/>
    </source>
</evidence>
<dbReference type="PROSITE" id="PS51910">
    <property type="entry name" value="GH18_2"/>
    <property type="match status" value="1"/>
</dbReference>
<dbReference type="InterPro" id="IPR050542">
    <property type="entry name" value="Glycosyl_Hydrlase18_Chitinase"/>
</dbReference>
<proteinExistence type="inferred from homology"/>
<dbReference type="GO" id="GO:0008061">
    <property type="term" value="F:chitin binding"/>
    <property type="evidence" value="ECO:0007669"/>
    <property type="project" value="UniProtKB-KW"/>
</dbReference>
<evidence type="ECO:0000256" key="14">
    <source>
        <dbReference type="SAM" id="SignalP"/>
    </source>
</evidence>